<name>A0ABS5RER7_9MYCO</name>
<feature type="compositionally biased region" description="Polar residues" evidence="1">
    <location>
        <begin position="106"/>
        <end position="117"/>
    </location>
</feature>
<protein>
    <recommendedName>
        <fullName evidence="2">ESX-1 secretion-associated protein EspA/EspE-like domain-containing protein</fullName>
    </recommendedName>
</protein>
<evidence type="ECO:0000256" key="1">
    <source>
        <dbReference type="SAM" id="MobiDB-lite"/>
    </source>
</evidence>
<feature type="compositionally biased region" description="Basic and acidic residues" evidence="1">
    <location>
        <begin position="118"/>
        <end position="130"/>
    </location>
</feature>
<comment type="caution">
    <text evidence="3">The sequence shown here is derived from an EMBL/GenBank/DDBJ whole genome shotgun (WGS) entry which is preliminary data.</text>
</comment>
<organism evidence="3 4">
    <name type="scientific">Mycolicibacter acidiphilus</name>
    <dbReference type="NCBI Taxonomy" id="2835306"/>
    <lineage>
        <taxon>Bacteria</taxon>
        <taxon>Bacillati</taxon>
        <taxon>Actinomycetota</taxon>
        <taxon>Actinomycetes</taxon>
        <taxon>Mycobacteriales</taxon>
        <taxon>Mycobacteriaceae</taxon>
        <taxon>Mycolicibacter</taxon>
    </lineage>
</organism>
<evidence type="ECO:0000313" key="3">
    <source>
        <dbReference type="EMBL" id="MBS9532780.1"/>
    </source>
</evidence>
<keyword evidence="4" id="KW-1185">Reference proteome</keyword>
<feature type="domain" description="ESX-1 secretion-associated protein EspA/EspE-like" evidence="2">
    <location>
        <begin position="81"/>
        <end position="163"/>
    </location>
</feature>
<sequence>MGNVSLSNVKDIYSGANSWKSVFDHATEGSMAGLASDFIGLGQSAVQQGAKALGNARLAEAVATPVIEAGLLILMGMSNSLGFGEPESGHRFKDASNEFGRIEQTLASTHSPGSWKSDSSEKYDQRNESQKTHIQEMAQQDATVALVLNEQRINVKDTRSFVDNRATALTAAIAPAIAAMGWEFPPGSGLALSMEIQWAAYAATVPFASERYGEMLSHAADHAAVIQQAGFEYDRIAREANYTVS</sequence>
<feature type="region of interest" description="Disordered" evidence="1">
    <location>
        <begin position="106"/>
        <end position="130"/>
    </location>
</feature>
<gene>
    <name evidence="3" type="ORF">KIH27_04160</name>
</gene>
<proteinExistence type="predicted"/>
<dbReference type="RefSeq" id="WP_214091673.1">
    <property type="nucleotide sequence ID" value="NZ_JAHCLR010000005.1"/>
</dbReference>
<accession>A0ABS5RER7</accession>
<dbReference type="Pfam" id="PF18879">
    <property type="entry name" value="EspA_EspE"/>
    <property type="match status" value="1"/>
</dbReference>
<dbReference type="EMBL" id="JAHCLR010000005">
    <property type="protein sequence ID" value="MBS9532780.1"/>
    <property type="molecule type" value="Genomic_DNA"/>
</dbReference>
<evidence type="ECO:0000259" key="2">
    <source>
        <dbReference type="Pfam" id="PF18879"/>
    </source>
</evidence>
<dbReference type="InterPro" id="IPR043796">
    <property type="entry name" value="ESX-1_EspA/EspE-like"/>
</dbReference>
<dbReference type="Proteomes" id="UP001519535">
    <property type="component" value="Unassembled WGS sequence"/>
</dbReference>
<reference evidence="3 4" key="1">
    <citation type="submission" date="2021-05" db="EMBL/GenBank/DDBJ databases">
        <title>Mycobacterium acidophilum sp. nov., an extremely acid-tolerant member of the genus Mycobacterium.</title>
        <authorList>
            <person name="Xia J."/>
        </authorList>
    </citation>
    <scope>NUCLEOTIDE SEQUENCE [LARGE SCALE GENOMIC DNA]</scope>
    <source>
        <strain evidence="3 4">M1</strain>
    </source>
</reference>
<evidence type="ECO:0000313" key="4">
    <source>
        <dbReference type="Proteomes" id="UP001519535"/>
    </source>
</evidence>